<gene>
    <name evidence="1" type="ORF">BHQ18_14120</name>
</gene>
<protein>
    <submittedName>
        <fullName evidence="1">Uncharacterized protein</fullName>
    </submittedName>
</protein>
<dbReference type="EMBL" id="MIHA01000009">
    <property type="protein sequence ID" value="ODQ89549.1"/>
    <property type="molecule type" value="Genomic_DNA"/>
</dbReference>
<dbReference type="OrthoDB" id="4733409at2"/>
<dbReference type="AlphaFoldDB" id="A0A1E3RI84"/>
<accession>A0A1E3RI84</accession>
<proteinExistence type="predicted"/>
<organism evidence="1 2">
    <name type="scientific">Mycolicibacterium flavescens</name>
    <name type="common">Mycobacterium flavescens</name>
    <dbReference type="NCBI Taxonomy" id="1776"/>
    <lineage>
        <taxon>Bacteria</taxon>
        <taxon>Bacillati</taxon>
        <taxon>Actinomycetota</taxon>
        <taxon>Actinomycetes</taxon>
        <taxon>Mycobacteriales</taxon>
        <taxon>Mycobacteriaceae</taxon>
        <taxon>Mycolicibacterium</taxon>
    </lineage>
</organism>
<dbReference type="Proteomes" id="UP000094053">
    <property type="component" value="Unassembled WGS sequence"/>
</dbReference>
<keyword evidence="2" id="KW-1185">Reference proteome</keyword>
<comment type="caution">
    <text evidence="1">The sequence shown here is derived from an EMBL/GenBank/DDBJ whole genome shotgun (WGS) entry which is preliminary data.</text>
</comment>
<sequence>MSNYRLDVASATVAEAVRYAGGLMFDRVRAGWRVVVDLHADLMFGSQIRVIESEDRSPSPNLVGG</sequence>
<name>A0A1E3RI84_MYCFV</name>
<evidence type="ECO:0000313" key="2">
    <source>
        <dbReference type="Proteomes" id="UP000094053"/>
    </source>
</evidence>
<evidence type="ECO:0000313" key="1">
    <source>
        <dbReference type="EMBL" id="ODQ89549.1"/>
    </source>
</evidence>
<reference evidence="2" key="1">
    <citation type="submission" date="2016-09" db="EMBL/GenBank/DDBJ databases">
        <authorList>
            <person name="Greninger A.L."/>
            <person name="Jerome K.R."/>
            <person name="Mcnair B."/>
            <person name="Wallis C."/>
            <person name="Fang F."/>
        </authorList>
    </citation>
    <scope>NUCLEOTIDE SEQUENCE [LARGE SCALE GENOMIC DNA]</scope>
    <source>
        <strain evidence="2">M6</strain>
    </source>
</reference>
<dbReference type="RefSeq" id="WP_069414243.1">
    <property type="nucleotide sequence ID" value="NZ_JACKUL010000026.1"/>
</dbReference>
<dbReference type="STRING" id="1776.BHQ18_14120"/>